<organism evidence="3 4">
    <name type="scientific">Drechslerella dactyloides</name>
    <name type="common">Nematode-trapping fungus</name>
    <name type="synonym">Arthrobotrys dactyloides</name>
    <dbReference type="NCBI Taxonomy" id="74499"/>
    <lineage>
        <taxon>Eukaryota</taxon>
        <taxon>Fungi</taxon>
        <taxon>Dikarya</taxon>
        <taxon>Ascomycota</taxon>
        <taxon>Pezizomycotina</taxon>
        <taxon>Orbiliomycetes</taxon>
        <taxon>Orbiliales</taxon>
        <taxon>Orbiliaceae</taxon>
        <taxon>Drechslerella</taxon>
    </lineage>
</organism>
<dbReference type="Gene3D" id="3.30.710.10">
    <property type="entry name" value="Potassium Channel Kv1.1, Chain A"/>
    <property type="match status" value="1"/>
</dbReference>
<dbReference type="InterPro" id="IPR000210">
    <property type="entry name" value="BTB/POZ_dom"/>
</dbReference>
<dbReference type="CDD" id="cd18186">
    <property type="entry name" value="BTB_POZ_ZBTB_KLHL-like"/>
    <property type="match status" value="1"/>
</dbReference>
<evidence type="ECO:0000313" key="3">
    <source>
        <dbReference type="EMBL" id="KAJ6263091.1"/>
    </source>
</evidence>
<gene>
    <name evidence="3" type="ORF">Dda_1650</name>
</gene>
<evidence type="ECO:0000259" key="2">
    <source>
        <dbReference type="PROSITE" id="PS50097"/>
    </source>
</evidence>
<dbReference type="AlphaFoldDB" id="A0AAD6J2U9"/>
<keyword evidence="4" id="KW-1185">Reference proteome</keyword>
<feature type="region of interest" description="Disordered" evidence="1">
    <location>
        <begin position="272"/>
        <end position="297"/>
    </location>
</feature>
<sequence length="360" mass="39405">MAYVFAEKIEALQFKALALKKATTICSETMASNSATGVSVLLSDVPAIISLIYSGTYDTHSGELAPAERTAVASAEGNPPSASTFVRDGFRMLLAKFAAFHIAELRDDGTGDIVPVAINPTTFVKLLESDMITIKAGEEKTYFVHEEPLSRTSAVLKRQVNSQMIEGLTRTITLTDVTDNGLAISLFLQFCYFNSYEYNEGNRDFLVHASVYVLAEKLEALALKKFALKHALQICVEVGGGIVAQDMDSFFATVPEVVAMIYEGTYDKNTGRMPTKAPEVAEEEPHEKDAKEDVSETTTVTRDGFRILLAKFAAAHLEELRVNREFMQALEEHPSFSADLVLFASCGREISIGDDGNLEL</sequence>
<proteinExistence type="predicted"/>
<dbReference type="PROSITE" id="PS50097">
    <property type="entry name" value="BTB"/>
    <property type="match status" value="1"/>
</dbReference>
<accession>A0AAD6J2U9</accession>
<dbReference type="Proteomes" id="UP001221413">
    <property type="component" value="Unassembled WGS sequence"/>
</dbReference>
<dbReference type="PANTHER" id="PTHR47843">
    <property type="entry name" value="BTB DOMAIN-CONTAINING PROTEIN-RELATED"/>
    <property type="match status" value="1"/>
</dbReference>
<name>A0AAD6J2U9_DREDA</name>
<reference evidence="3" key="1">
    <citation type="submission" date="2023-01" db="EMBL/GenBank/DDBJ databases">
        <title>The chitinases involved in constricting ring structure development in the nematode-trapping fungus Drechslerella dactyloides.</title>
        <authorList>
            <person name="Wang R."/>
            <person name="Zhang L."/>
            <person name="Tang P."/>
            <person name="Li S."/>
            <person name="Liang L."/>
        </authorList>
    </citation>
    <scope>NUCLEOTIDE SEQUENCE</scope>
    <source>
        <strain evidence="3">YMF1.00031</strain>
    </source>
</reference>
<protein>
    <recommendedName>
        <fullName evidence="2">BTB domain-containing protein</fullName>
    </recommendedName>
</protein>
<dbReference type="InterPro" id="IPR011333">
    <property type="entry name" value="SKP1/BTB/POZ_sf"/>
</dbReference>
<dbReference type="SUPFAM" id="SSF54695">
    <property type="entry name" value="POZ domain"/>
    <property type="match status" value="1"/>
</dbReference>
<feature type="domain" description="BTB" evidence="2">
    <location>
        <begin position="129"/>
        <end position="200"/>
    </location>
</feature>
<dbReference type="PANTHER" id="PTHR47843:SF2">
    <property type="entry name" value="BTB DOMAIN-CONTAINING PROTEIN"/>
    <property type="match status" value="1"/>
</dbReference>
<dbReference type="EMBL" id="JAQGDS010000002">
    <property type="protein sequence ID" value="KAJ6263091.1"/>
    <property type="molecule type" value="Genomic_DNA"/>
</dbReference>
<evidence type="ECO:0000256" key="1">
    <source>
        <dbReference type="SAM" id="MobiDB-lite"/>
    </source>
</evidence>
<comment type="caution">
    <text evidence="3">The sequence shown here is derived from an EMBL/GenBank/DDBJ whole genome shotgun (WGS) entry which is preliminary data.</text>
</comment>
<feature type="compositionally biased region" description="Basic and acidic residues" evidence="1">
    <location>
        <begin position="283"/>
        <end position="294"/>
    </location>
</feature>
<evidence type="ECO:0000313" key="4">
    <source>
        <dbReference type="Proteomes" id="UP001221413"/>
    </source>
</evidence>